<dbReference type="RefSeq" id="XP_022467588.1">
    <property type="nucleotide sequence ID" value="XM_022625899.1"/>
</dbReference>
<sequence length="98" mass="10790">MSSGVTVEPCDRRNLNGEVAAKMTPARRLNQTFQEITEDAIERPTETAGDSRRATTTRAATLAKERAKPIEDDDKGLLLTMGKQIKELLAAIKIMFDA</sequence>
<reference evidence="2 3" key="1">
    <citation type="submission" date="2016-09" db="EMBL/GenBank/DDBJ databases">
        <authorList>
            <person name="Capua I."/>
            <person name="De Benedictis P."/>
            <person name="Joannis T."/>
            <person name="Lombin L.H."/>
            <person name="Cattoli G."/>
        </authorList>
    </citation>
    <scope>NUCLEOTIDE SEQUENCE [LARGE SCALE GENOMIC DNA]</scope>
    <source>
        <strain evidence="2 3">IMI 309357</strain>
    </source>
</reference>
<dbReference type="EMBL" id="MJBS01000264">
    <property type="protein sequence ID" value="OHE90411.1"/>
    <property type="molecule type" value="Genomic_DNA"/>
</dbReference>
<accession>A0A1G4AMR0</accession>
<comment type="caution">
    <text evidence="2">The sequence shown here is derived from an EMBL/GenBank/DDBJ whole genome shotgun (WGS) entry which is preliminary data.</text>
</comment>
<evidence type="ECO:0000313" key="2">
    <source>
        <dbReference type="EMBL" id="OHE90411.1"/>
    </source>
</evidence>
<dbReference type="STRING" id="1209926.A0A1G4AMR0"/>
<name>A0A1G4AMR0_9PEZI</name>
<organism evidence="2 3">
    <name type="scientific">Colletotrichum orchidophilum</name>
    <dbReference type="NCBI Taxonomy" id="1209926"/>
    <lineage>
        <taxon>Eukaryota</taxon>
        <taxon>Fungi</taxon>
        <taxon>Dikarya</taxon>
        <taxon>Ascomycota</taxon>
        <taxon>Pezizomycotina</taxon>
        <taxon>Sordariomycetes</taxon>
        <taxon>Hypocreomycetidae</taxon>
        <taxon>Glomerellales</taxon>
        <taxon>Glomerellaceae</taxon>
        <taxon>Colletotrichum</taxon>
    </lineage>
</organism>
<gene>
    <name evidence="2" type="ORF">CORC01_14288</name>
</gene>
<dbReference type="GeneID" id="34567409"/>
<proteinExistence type="predicted"/>
<protein>
    <submittedName>
        <fullName evidence="2">Uncharacterized protein</fullName>
    </submittedName>
</protein>
<dbReference type="OrthoDB" id="4849065at2759"/>
<feature type="compositionally biased region" description="Basic and acidic residues" evidence="1">
    <location>
        <begin position="40"/>
        <end position="53"/>
    </location>
</feature>
<evidence type="ECO:0000256" key="1">
    <source>
        <dbReference type="SAM" id="MobiDB-lite"/>
    </source>
</evidence>
<dbReference type="Proteomes" id="UP000176998">
    <property type="component" value="Unassembled WGS sequence"/>
</dbReference>
<feature type="region of interest" description="Disordered" evidence="1">
    <location>
        <begin position="40"/>
        <end position="67"/>
    </location>
</feature>
<evidence type="ECO:0000313" key="3">
    <source>
        <dbReference type="Proteomes" id="UP000176998"/>
    </source>
</evidence>
<keyword evidence="3" id="KW-1185">Reference proteome</keyword>
<dbReference type="AlphaFoldDB" id="A0A1G4AMR0"/>